<reference evidence="2" key="1">
    <citation type="submission" date="2022-01" db="EMBL/GenBank/DDBJ databases">
        <authorList>
            <person name="King R."/>
        </authorList>
    </citation>
    <scope>NUCLEOTIDE SEQUENCE</scope>
</reference>
<dbReference type="EMBL" id="OU892280">
    <property type="protein sequence ID" value="CAG9768468.1"/>
    <property type="molecule type" value="Genomic_DNA"/>
</dbReference>
<feature type="region of interest" description="Disordered" evidence="1">
    <location>
        <begin position="1"/>
        <end position="39"/>
    </location>
</feature>
<dbReference type="Proteomes" id="UP001152799">
    <property type="component" value="Chromosome 4"/>
</dbReference>
<gene>
    <name evidence="2" type="ORF">CEUTPL_LOCUS9006</name>
</gene>
<proteinExistence type="predicted"/>
<evidence type="ECO:0000313" key="3">
    <source>
        <dbReference type="Proteomes" id="UP001152799"/>
    </source>
</evidence>
<evidence type="ECO:0000256" key="1">
    <source>
        <dbReference type="SAM" id="MobiDB-lite"/>
    </source>
</evidence>
<sequence>MNKSKQSKQEMNNRKDKDNNQKPQAKTADEKKTEQKNKLTRCTKDRLAILAIPPEFSEPKTEFFDLSKAQLNSEDKCIVELILNYEEQQGLDVAENSPPVRRNKRYFNVYDGRFKKNN</sequence>
<protein>
    <submittedName>
        <fullName evidence="2">Uncharacterized protein</fullName>
    </submittedName>
</protein>
<keyword evidence="3" id="KW-1185">Reference proteome</keyword>
<accession>A0A9N9QFQ3</accession>
<name>A0A9N9QFQ3_9CUCU</name>
<organism evidence="2 3">
    <name type="scientific">Ceutorhynchus assimilis</name>
    <name type="common">cabbage seed weevil</name>
    <dbReference type="NCBI Taxonomy" id="467358"/>
    <lineage>
        <taxon>Eukaryota</taxon>
        <taxon>Metazoa</taxon>
        <taxon>Ecdysozoa</taxon>
        <taxon>Arthropoda</taxon>
        <taxon>Hexapoda</taxon>
        <taxon>Insecta</taxon>
        <taxon>Pterygota</taxon>
        <taxon>Neoptera</taxon>
        <taxon>Endopterygota</taxon>
        <taxon>Coleoptera</taxon>
        <taxon>Polyphaga</taxon>
        <taxon>Cucujiformia</taxon>
        <taxon>Curculionidae</taxon>
        <taxon>Ceutorhynchinae</taxon>
        <taxon>Ceutorhynchus</taxon>
    </lineage>
</organism>
<feature type="compositionally biased region" description="Basic and acidic residues" evidence="1">
    <location>
        <begin position="7"/>
        <end position="20"/>
    </location>
</feature>
<evidence type="ECO:0000313" key="2">
    <source>
        <dbReference type="EMBL" id="CAG9768468.1"/>
    </source>
</evidence>
<feature type="compositionally biased region" description="Basic and acidic residues" evidence="1">
    <location>
        <begin position="27"/>
        <end position="39"/>
    </location>
</feature>
<dbReference type="OrthoDB" id="6729963at2759"/>
<dbReference type="AlphaFoldDB" id="A0A9N9QFQ3"/>